<dbReference type="EMBL" id="CADCXU010011606">
    <property type="protein sequence ID" value="CAB0001814.1"/>
    <property type="molecule type" value="Genomic_DNA"/>
</dbReference>
<sequence>MVDRNNGFPLRRRLSGVIDIALGYGYRDLRCPRWFSFNHSLTSLEPSDTVRSHDEATAKTISSPEMARKFDKPAMRTFLVLKNQRILSRNRFRLPRGRRRRWRAWPCSFRPGGPDTLEYSEAYPISQRTCRENWDEAFQDPRQSSPPINIFPPSQHNSLLHQSGFYLLKHNNIINIIIILLI</sequence>
<dbReference type="Proteomes" id="UP000479000">
    <property type="component" value="Unassembled WGS sequence"/>
</dbReference>
<evidence type="ECO:0000313" key="1">
    <source>
        <dbReference type="EMBL" id="CAB0001814.1"/>
    </source>
</evidence>
<protein>
    <submittedName>
        <fullName evidence="1">Uncharacterized protein</fullName>
    </submittedName>
</protein>
<accession>A0A6H5GEB4</accession>
<reference evidence="1 2" key="1">
    <citation type="submission" date="2020-02" db="EMBL/GenBank/DDBJ databases">
        <authorList>
            <person name="Ferguson B K."/>
        </authorList>
    </citation>
    <scope>NUCLEOTIDE SEQUENCE [LARGE SCALE GENOMIC DNA]</scope>
</reference>
<proteinExistence type="predicted"/>
<dbReference type="AlphaFoldDB" id="A0A6H5GEB4"/>
<name>A0A6H5GEB4_9HEMI</name>
<evidence type="ECO:0000313" key="2">
    <source>
        <dbReference type="Proteomes" id="UP000479000"/>
    </source>
</evidence>
<gene>
    <name evidence="1" type="ORF">NTEN_LOCUS7601</name>
</gene>
<keyword evidence="2" id="KW-1185">Reference proteome</keyword>
<organism evidence="1 2">
    <name type="scientific">Nesidiocoris tenuis</name>
    <dbReference type="NCBI Taxonomy" id="355587"/>
    <lineage>
        <taxon>Eukaryota</taxon>
        <taxon>Metazoa</taxon>
        <taxon>Ecdysozoa</taxon>
        <taxon>Arthropoda</taxon>
        <taxon>Hexapoda</taxon>
        <taxon>Insecta</taxon>
        <taxon>Pterygota</taxon>
        <taxon>Neoptera</taxon>
        <taxon>Paraneoptera</taxon>
        <taxon>Hemiptera</taxon>
        <taxon>Heteroptera</taxon>
        <taxon>Panheteroptera</taxon>
        <taxon>Cimicomorpha</taxon>
        <taxon>Miridae</taxon>
        <taxon>Dicyphina</taxon>
        <taxon>Nesidiocoris</taxon>
    </lineage>
</organism>